<dbReference type="InterPro" id="IPR035994">
    <property type="entry name" value="Nucleoside_phosphorylase_sf"/>
</dbReference>
<dbReference type="CDD" id="cd17767">
    <property type="entry name" value="UP_EcUdp-like"/>
    <property type="match status" value="1"/>
</dbReference>
<comment type="catalytic activity">
    <reaction evidence="6">
        <text>uridine + phosphate = alpha-D-ribose 1-phosphate + uracil</text>
        <dbReference type="Rhea" id="RHEA:24388"/>
        <dbReference type="ChEBI" id="CHEBI:16704"/>
        <dbReference type="ChEBI" id="CHEBI:17568"/>
        <dbReference type="ChEBI" id="CHEBI:43474"/>
        <dbReference type="ChEBI" id="CHEBI:57720"/>
        <dbReference type="EC" id="2.4.2.3"/>
    </reaction>
</comment>
<gene>
    <name evidence="8" type="ORF">SAMN04489757_11445</name>
</gene>
<evidence type="ECO:0000256" key="4">
    <source>
        <dbReference type="ARBA" id="ARBA00022676"/>
    </source>
</evidence>
<keyword evidence="9" id="KW-1185">Reference proteome</keyword>
<accession>A0A1I5FI63</accession>
<dbReference type="GO" id="GO:0009164">
    <property type="term" value="P:nucleoside catabolic process"/>
    <property type="evidence" value="ECO:0007669"/>
    <property type="project" value="UniProtKB-ARBA"/>
</dbReference>
<protein>
    <recommendedName>
        <fullName evidence="3">Uridine phosphorylase</fullName>
        <ecNumber evidence="2">2.4.2.3</ecNumber>
    </recommendedName>
</protein>
<dbReference type="PANTHER" id="PTHR43691:SF11">
    <property type="entry name" value="FI09636P-RELATED"/>
    <property type="match status" value="1"/>
</dbReference>
<proteinExistence type="inferred from homology"/>
<evidence type="ECO:0000313" key="8">
    <source>
        <dbReference type="EMBL" id="SFO23430.1"/>
    </source>
</evidence>
<dbReference type="Pfam" id="PF01048">
    <property type="entry name" value="PNP_UDP_1"/>
    <property type="match status" value="1"/>
</dbReference>
<dbReference type="InterPro" id="IPR018016">
    <property type="entry name" value="Nucleoside_phosphorylase_CS"/>
</dbReference>
<dbReference type="EC" id="2.4.2.3" evidence="2"/>
<reference evidence="8 9" key="1">
    <citation type="submission" date="2016-10" db="EMBL/GenBank/DDBJ databases">
        <authorList>
            <person name="de Groot N.N."/>
        </authorList>
    </citation>
    <scope>NUCLEOTIDE SEQUENCE [LARGE SCALE GENOMIC DNA]</scope>
    <source>
        <strain evidence="8 9">DSM 1283</strain>
    </source>
</reference>
<evidence type="ECO:0000256" key="2">
    <source>
        <dbReference type="ARBA" id="ARBA00011888"/>
    </source>
</evidence>
<dbReference type="PANTHER" id="PTHR43691">
    <property type="entry name" value="URIDINE PHOSPHORYLASE"/>
    <property type="match status" value="1"/>
</dbReference>
<evidence type="ECO:0000256" key="1">
    <source>
        <dbReference type="ARBA" id="ARBA00010456"/>
    </source>
</evidence>
<evidence type="ECO:0000259" key="7">
    <source>
        <dbReference type="Pfam" id="PF01048"/>
    </source>
</evidence>
<dbReference type="STRING" id="1527.SAMN04489757_11445"/>
<evidence type="ECO:0000256" key="5">
    <source>
        <dbReference type="ARBA" id="ARBA00022679"/>
    </source>
</evidence>
<name>A0A1I5FI63_9FIRM</name>
<sequence length="256" mass="28106">MIDLQAHIRLSKEDAAKYAILPGDPGRIDHIKTFLTESKELAYNREMRSVSGYYKGLKVLAVSTGMGGASTGIAVEELHNIGVKYMIRIGSCGGLDPRMKFGDLLIVNGAVRDEGASKAYIDSIYPAIPDTELLISVLEAANECKVPFFIGKARSHDSFYIDNEEEISKYWSGKGIMGSDMETAALFTIGALRGVKTASILNTVVEYEGNLAEEINGYVDGEASMKLGEKNEILLALEAFVKEENKINNKRRGYYE</sequence>
<dbReference type="GO" id="GO:0005829">
    <property type="term" value="C:cytosol"/>
    <property type="evidence" value="ECO:0007669"/>
    <property type="project" value="TreeGrafter"/>
</dbReference>
<dbReference type="Proteomes" id="UP000198806">
    <property type="component" value="Unassembled WGS sequence"/>
</dbReference>
<feature type="domain" description="Nucleoside phosphorylase" evidence="7">
    <location>
        <begin position="17"/>
        <end position="201"/>
    </location>
</feature>
<organism evidence="8 9">
    <name type="scientific">Anaerocolumna aminovalerica</name>
    <dbReference type="NCBI Taxonomy" id="1527"/>
    <lineage>
        <taxon>Bacteria</taxon>
        <taxon>Bacillati</taxon>
        <taxon>Bacillota</taxon>
        <taxon>Clostridia</taxon>
        <taxon>Lachnospirales</taxon>
        <taxon>Lachnospiraceae</taxon>
        <taxon>Anaerocolumna</taxon>
    </lineage>
</organism>
<comment type="similarity">
    <text evidence="1">Belongs to the PNP/UDP phosphorylase family.</text>
</comment>
<dbReference type="PROSITE" id="PS01232">
    <property type="entry name" value="PNP_UDP_1"/>
    <property type="match status" value="1"/>
</dbReference>
<evidence type="ECO:0000313" key="9">
    <source>
        <dbReference type="Proteomes" id="UP000198806"/>
    </source>
</evidence>
<keyword evidence="5" id="KW-0808">Transferase</keyword>
<dbReference type="RefSeq" id="WP_091686465.1">
    <property type="nucleotide sequence ID" value="NZ_BAABFM010000048.1"/>
</dbReference>
<dbReference type="Gene3D" id="3.40.50.1580">
    <property type="entry name" value="Nucleoside phosphorylase domain"/>
    <property type="match status" value="1"/>
</dbReference>
<dbReference type="GO" id="GO:0004850">
    <property type="term" value="F:uridine phosphorylase activity"/>
    <property type="evidence" value="ECO:0007669"/>
    <property type="project" value="UniProtKB-EC"/>
</dbReference>
<dbReference type="EMBL" id="FOWD01000014">
    <property type="protein sequence ID" value="SFO23430.1"/>
    <property type="molecule type" value="Genomic_DNA"/>
</dbReference>
<evidence type="ECO:0000256" key="3">
    <source>
        <dbReference type="ARBA" id="ARBA00021980"/>
    </source>
</evidence>
<dbReference type="OrthoDB" id="9782889at2"/>
<keyword evidence="4" id="KW-0328">Glycosyltransferase</keyword>
<dbReference type="InterPro" id="IPR000845">
    <property type="entry name" value="Nucleoside_phosphorylase_d"/>
</dbReference>
<dbReference type="SUPFAM" id="SSF53167">
    <property type="entry name" value="Purine and uridine phosphorylases"/>
    <property type="match status" value="1"/>
</dbReference>
<dbReference type="AlphaFoldDB" id="A0A1I5FI63"/>
<evidence type="ECO:0000256" key="6">
    <source>
        <dbReference type="ARBA" id="ARBA00048447"/>
    </source>
</evidence>